<dbReference type="PROSITE" id="PS50088">
    <property type="entry name" value="ANK_REPEAT"/>
    <property type="match status" value="4"/>
</dbReference>
<dbReference type="SUPFAM" id="SSF48403">
    <property type="entry name" value="Ankyrin repeat"/>
    <property type="match status" value="1"/>
</dbReference>
<reference evidence="5" key="1">
    <citation type="submission" date="2019-06" db="EMBL/GenBank/DDBJ databases">
        <authorList>
            <person name="Broberg M."/>
        </authorList>
    </citation>
    <scope>NUCLEOTIDE SEQUENCE [LARGE SCALE GENOMIC DNA]</scope>
</reference>
<dbReference type="SUPFAM" id="SSF53167">
    <property type="entry name" value="Purine and uridine phosphorylases"/>
    <property type="match status" value="1"/>
</dbReference>
<dbReference type="PANTHER" id="PTHR46082:SF6">
    <property type="entry name" value="AAA+ ATPASE DOMAIN-CONTAINING PROTEIN-RELATED"/>
    <property type="match status" value="1"/>
</dbReference>
<reference evidence="4 5" key="2">
    <citation type="submission" date="2021-10" db="EMBL/GenBank/DDBJ databases">
        <authorList>
            <person name="Piombo E."/>
        </authorList>
    </citation>
    <scope>NUCLEOTIDE SEQUENCE [LARGE SCALE GENOMIC DNA]</scope>
</reference>
<evidence type="ECO:0000313" key="4">
    <source>
        <dbReference type="EMBL" id="CAG9990453.1"/>
    </source>
</evidence>
<dbReference type="InterPro" id="IPR036770">
    <property type="entry name" value="Ankyrin_rpt-contain_sf"/>
</dbReference>
<dbReference type="PRINTS" id="PR01415">
    <property type="entry name" value="ANKYRIN"/>
</dbReference>
<dbReference type="AlphaFoldDB" id="A0A9N9Y4R7"/>
<feature type="repeat" description="ANK" evidence="2">
    <location>
        <begin position="1063"/>
        <end position="1095"/>
    </location>
</feature>
<proteinExistence type="predicted"/>
<dbReference type="InterPro" id="IPR035994">
    <property type="entry name" value="Nucleoside_phosphorylase_sf"/>
</dbReference>
<feature type="repeat" description="ANK" evidence="2">
    <location>
        <begin position="959"/>
        <end position="991"/>
    </location>
</feature>
<dbReference type="GO" id="GO:0009116">
    <property type="term" value="P:nucleoside metabolic process"/>
    <property type="evidence" value="ECO:0007669"/>
    <property type="project" value="InterPro"/>
</dbReference>
<feature type="domain" description="Nephrocystin 3-like N-terminal" evidence="3">
    <location>
        <begin position="392"/>
        <end position="556"/>
    </location>
</feature>
<dbReference type="OrthoDB" id="194358at2759"/>
<evidence type="ECO:0000256" key="1">
    <source>
        <dbReference type="ARBA" id="ARBA00022737"/>
    </source>
</evidence>
<evidence type="ECO:0000259" key="3">
    <source>
        <dbReference type="Pfam" id="PF24883"/>
    </source>
</evidence>
<dbReference type="EMBL" id="CABFNO020001473">
    <property type="protein sequence ID" value="CAG9990453.1"/>
    <property type="molecule type" value="Genomic_DNA"/>
</dbReference>
<dbReference type="InterPro" id="IPR027417">
    <property type="entry name" value="P-loop_NTPase"/>
</dbReference>
<dbReference type="Pfam" id="PF00023">
    <property type="entry name" value="Ank"/>
    <property type="match status" value="1"/>
</dbReference>
<comment type="caution">
    <text evidence="4">The sequence shown here is derived from an EMBL/GenBank/DDBJ whole genome shotgun (WGS) entry which is preliminary data.</text>
</comment>
<keyword evidence="5" id="KW-1185">Reference proteome</keyword>
<dbReference type="Gene3D" id="1.25.40.20">
    <property type="entry name" value="Ankyrin repeat-containing domain"/>
    <property type="match status" value="2"/>
</dbReference>
<protein>
    <recommendedName>
        <fullName evidence="3">Nephrocystin 3-like N-terminal domain-containing protein</fullName>
    </recommendedName>
</protein>
<evidence type="ECO:0000313" key="5">
    <source>
        <dbReference type="Proteomes" id="UP000754883"/>
    </source>
</evidence>
<feature type="repeat" description="ANK" evidence="2">
    <location>
        <begin position="1030"/>
        <end position="1062"/>
    </location>
</feature>
<keyword evidence="1" id="KW-0677">Repeat</keyword>
<organism evidence="4 5">
    <name type="scientific">Clonostachys byssicola</name>
    <dbReference type="NCBI Taxonomy" id="160290"/>
    <lineage>
        <taxon>Eukaryota</taxon>
        <taxon>Fungi</taxon>
        <taxon>Dikarya</taxon>
        <taxon>Ascomycota</taxon>
        <taxon>Pezizomycotina</taxon>
        <taxon>Sordariomycetes</taxon>
        <taxon>Hypocreomycetidae</taxon>
        <taxon>Hypocreales</taxon>
        <taxon>Bionectriaceae</taxon>
        <taxon>Clonostachys</taxon>
    </lineage>
</organism>
<dbReference type="InterPro" id="IPR056884">
    <property type="entry name" value="NPHP3-like_N"/>
</dbReference>
<dbReference type="InterPro" id="IPR002110">
    <property type="entry name" value="Ankyrin_rpt"/>
</dbReference>
<dbReference type="Proteomes" id="UP000754883">
    <property type="component" value="Unassembled WGS sequence"/>
</dbReference>
<evidence type="ECO:0000256" key="2">
    <source>
        <dbReference type="PROSITE-ProRule" id="PRU00023"/>
    </source>
</evidence>
<dbReference type="Pfam" id="PF12796">
    <property type="entry name" value="Ank_2"/>
    <property type="match status" value="2"/>
</dbReference>
<dbReference type="InterPro" id="IPR053137">
    <property type="entry name" value="NLR-like"/>
</dbReference>
<name>A0A9N9Y4R7_9HYPO</name>
<dbReference type="Gene3D" id="3.40.50.300">
    <property type="entry name" value="P-loop containing nucleotide triphosphate hydrolases"/>
    <property type="match status" value="1"/>
</dbReference>
<dbReference type="Gene3D" id="3.40.50.1580">
    <property type="entry name" value="Nucleoside phosphorylase domain"/>
    <property type="match status" value="1"/>
</dbReference>
<keyword evidence="2" id="KW-0040">ANK repeat</keyword>
<dbReference type="PROSITE" id="PS50297">
    <property type="entry name" value="ANK_REP_REGION"/>
    <property type="match status" value="3"/>
</dbReference>
<gene>
    <name evidence="4" type="ORF">CBYS24578_00013764</name>
</gene>
<dbReference type="PANTHER" id="PTHR46082">
    <property type="entry name" value="ATP/GTP-BINDING PROTEIN-RELATED"/>
    <property type="match status" value="1"/>
</dbReference>
<sequence length="1126" mass="128642">MQRNLLSPYRPGLTQCPPRPDQFHVAVICALPLEADAVSALFDHHWDGNGFPYDKAPGDHNVYSVGAMGRHNVVLAWLPGMGIASSASFAVGCRSTFPNIKLALVVGICRVVPFKPDGGEIVLGDIIISDGLVQYDFGRQYPEGFARKDTILDSLGRPSPEIRALSARLKSIRPQEMFLSKVSEYLSTLESHPKLQVKYPGKEFDKLFKPIYRHINDERPCDECCCDDYLVPRVRLQQSAPQPAVHFGLIATGNGVMKFDCHRDSIAKDDGVIAFEVEGAGVWDSFPCVVIKGAYDYADSHKTKIWQRYAAASAAAAMKAFICQWDNVMTAMYPIMLDLNRKVSLCRSISDSGLLMNLLELQEYQRSVLHILYPFGSEFEVQKDRNHERIAGTCEWFIKHERFQHWQETKCSSLLWVSADPWCGKSVLARYLVDDFCSKKSGTTCFFFFKDALQGQSEVTDALRCLLYQIFHQQPTLLSNQIASQIKEAKKSLNFRDLWRIFVQVTMCEGAGNTICILDALDECEERGRIQLLKALNKLYNIESPKFSLKILVTSRPYALIHRELQILVDRHPNIHLSGEDQVEQISREIAITIRARLKDITRIHRLTKGEESTLIQELTKPQNRTYLWVHLMFEELKKATMLTKHDLITRIHSLPKTVEEAYSSILDRSNDIDRTRKILHIVVAAQRALSLQEMAVALDITLNHQPHQDLQLPQNLRSHQELQPLDTERIKRNIREACGLFVVIKDSKVYLLHQTAREFLVRPLSSAPVDDNQPWHYSLCPMDSNRILAEICIWYLLLVDFQKIYTAADLEQANDRYPLLSYASKRPQFDFFRLETLFSLQEENHIWFQIYWKEEKNLWIYPSGFDALIIASYFGLESVVEELLAAKGFKTRFKTRFETWHGEFSRDITFERPALSWAIDNGHESVVELLLHQIPMGLVKFRDWLPGLYTCVNAKDVDGNTPLLIAISHSYDEIARQLTKKGADIEARDKHQKTPLAIAASWRGSDGQWIDIVQLLLEKGAGIEARDKNQRTPLALASNWGYTDIIRLLLENGADIEARDEDQRTPLATATFWGHSDVVQLFLEKGADSKARNKYNETPLQIATGHRDITRLLLKNEVGTERPSR</sequence>
<dbReference type="SMART" id="SM00248">
    <property type="entry name" value="ANK"/>
    <property type="match status" value="7"/>
</dbReference>
<dbReference type="Pfam" id="PF24883">
    <property type="entry name" value="NPHP3_N"/>
    <property type="match status" value="1"/>
</dbReference>
<accession>A0A9N9Y4R7</accession>
<feature type="repeat" description="ANK" evidence="2">
    <location>
        <begin position="992"/>
        <end position="1029"/>
    </location>
</feature>
<dbReference type="GO" id="GO:0003824">
    <property type="term" value="F:catalytic activity"/>
    <property type="evidence" value="ECO:0007669"/>
    <property type="project" value="InterPro"/>
</dbReference>